<evidence type="ECO:0000256" key="1">
    <source>
        <dbReference type="ARBA" id="ARBA00009861"/>
    </source>
</evidence>
<name>A0A2U1M2R2_ARTAN</name>
<evidence type="ECO:0000256" key="2">
    <source>
        <dbReference type="ARBA" id="ARBA00022679"/>
    </source>
</evidence>
<sequence>MGIKVKVIKTNVMTPKQLCHEHWLPLTNLDLLVPPIDFGTFFCFKKPNNHVNITTMFDVLKTSLSQTLSLFYPLAGEIVQNDIGEPEIHCNNNGVDFIEAVADVELRELEFYNHDENIGEKLMPVKHHGVLVIQVNYLHSCVNLMDIIQRGEGTSKSEGPSRVPHEEDTANLAEKLPNALTQALQSALSKMPPLPVVPVPESSKSTREPPLKVVLGLACPRLWDEKMQARGQPLLLSIYNGLARYKNTKTGQLYTYKKYPVQ</sequence>
<dbReference type="PANTHER" id="PTHR31623:SF17">
    <property type="entry name" value="F21J9.9"/>
    <property type="match status" value="1"/>
</dbReference>
<gene>
    <name evidence="4" type="ORF">CTI12_AA425930</name>
</gene>
<dbReference type="OrthoDB" id="1937266at2759"/>
<dbReference type="Pfam" id="PF02458">
    <property type="entry name" value="Transferase"/>
    <property type="match status" value="1"/>
</dbReference>
<dbReference type="Proteomes" id="UP000245207">
    <property type="component" value="Unassembled WGS sequence"/>
</dbReference>
<protein>
    <submittedName>
        <fullName evidence="4">Transferase, Chloramphenicol acetyltransferase-like domain protein</fullName>
    </submittedName>
</protein>
<keyword evidence="3" id="KW-0012">Acyltransferase</keyword>
<proteinExistence type="inferred from homology"/>
<organism evidence="4 5">
    <name type="scientific">Artemisia annua</name>
    <name type="common">Sweet wormwood</name>
    <dbReference type="NCBI Taxonomy" id="35608"/>
    <lineage>
        <taxon>Eukaryota</taxon>
        <taxon>Viridiplantae</taxon>
        <taxon>Streptophyta</taxon>
        <taxon>Embryophyta</taxon>
        <taxon>Tracheophyta</taxon>
        <taxon>Spermatophyta</taxon>
        <taxon>Magnoliopsida</taxon>
        <taxon>eudicotyledons</taxon>
        <taxon>Gunneridae</taxon>
        <taxon>Pentapetalae</taxon>
        <taxon>asterids</taxon>
        <taxon>campanulids</taxon>
        <taxon>Asterales</taxon>
        <taxon>Asteraceae</taxon>
        <taxon>Asteroideae</taxon>
        <taxon>Anthemideae</taxon>
        <taxon>Artemisiinae</taxon>
        <taxon>Artemisia</taxon>
    </lineage>
</organism>
<dbReference type="EMBL" id="PKPP01006726">
    <property type="protein sequence ID" value="PWA55552.1"/>
    <property type="molecule type" value="Genomic_DNA"/>
</dbReference>
<dbReference type="AlphaFoldDB" id="A0A2U1M2R2"/>
<reference evidence="4 5" key="1">
    <citation type="journal article" date="2018" name="Mol. Plant">
        <title>The genome of Artemisia annua provides insight into the evolution of Asteraceae family and artemisinin biosynthesis.</title>
        <authorList>
            <person name="Shen Q."/>
            <person name="Zhang L."/>
            <person name="Liao Z."/>
            <person name="Wang S."/>
            <person name="Yan T."/>
            <person name="Shi P."/>
            <person name="Liu M."/>
            <person name="Fu X."/>
            <person name="Pan Q."/>
            <person name="Wang Y."/>
            <person name="Lv Z."/>
            <person name="Lu X."/>
            <person name="Zhang F."/>
            <person name="Jiang W."/>
            <person name="Ma Y."/>
            <person name="Chen M."/>
            <person name="Hao X."/>
            <person name="Li L."/>
            <person name="Tang Y."/>
            <person name="Lv G."/>
            <person name="Zhou Y."/>
            <person name="Sun X."/>
            <person name="Brodelius P.E."/>
            <person name="Rose J.K.C."/>
            <person name="Tang K."/>
        </authorList>
    </citation>
    <scope>NUCLEOTIDE SEQUENCE [LARGE SCALE GENOMIC DNA]</scope>
    <source>
        <strain evidence="5">cv. Huhao1</strain>
        <tissue evidence="4">Leaf</tissue>
    </source>
</reference>
<keyword evidence="5" id="KW-1185">Reference proteome</keyword>
<keyword evidence="2 4" id="KW-0808">Transferase</keyword>
<dbReference type="PANTHER" id="PTHR31623">
    <property type="entry name" value="F21J9.9"/>
    <property type="match status" value="1"/>
</dbReference>
<evidence type="ECO:0000313" key="4">
    <source>
        <dbReference type="EMBL" id="PWA55552.1"/>
    </source>
</evidence>
<dbReference type="InterPro" id="IPR023213">
    <property type="entry name" value="CAT-like_dom_sf"/>
</dbReference>
<comment type="similarity">
    <text evidence="1">Belongs to the plant acyltransferase family.</text>
</comment>
<dbReference type="GO" id="GO:0016746">
    <property type="term" value="F:acyltransferase activity"/>
    <property type="evidence" value="ECO:0007669"/>
    <property type="project" value="UniProtKB-KW"/>
</dbReference>
<accession>A0A2U1M2R2</accession>
<dbReference type="Gene3D" id="3.30.559.10">
    <property type="entry name" value="Chloramphenicol acetyltransferase-like domain"/>
    <property type="match status" value="1"/>
</dbReference>
<dbReference type="STRING" id="35608.A0A2U1M2R2"/>
<comment type="caution">
    <text evidence="4">The sequence shown here is derived from an EMBL/GenBank/DDBJ whole genome shotgun (WGS) entry which is preliminary data.</text>
</comment>
<evidence type="ECO:0000313" key="5">
    <source>
        <dbReference type="Proteomes" id="UP000245207"/>
    </source>
</evidence>
<evidence type="ECO:0000256" key="3">
    <source>
        <dbReference type="ARBA" id="ARBA00023315"/>
    </source>
</evidence>